<protein>
    <submittedName>
        <fullName evidence="8">Chromosome partition protein smc</fullName>
    </submittedName>
</protein>
<keyword evidence="3" id="KW-0067">ATP-binding</keyword>
<dbReference type="CDD" id="cd03278">
    <property type="entry name" value="ABC_SMC_barmotin"/>
    <property type="match status" value="1"/>
</dbReference>
<comment type="caution">
    <text evidence="8">The sequence shown here is derived from an EMBL/GenBank/DDBJ whole genome shotgun (WGS) entry which is preliminary data.</text>
</comment>
<evidence type="ECO:0000256" key="2">
    <source>
        <dbReference type="ARBA" id="ARBA00022741"/>
    </source>
</evidence>
<reference evidence="8 9" key="1">
    <citation type="journal article" date="2011" name="J. Bacteriol.">
        <title>Genome sequence of strain IMCC3088, a proteorhodopsin-containing marine bacterium belonging to the OM60/NOR5 clade.</title>
        <authorList>
            <person name="Jang Y."/>
            <person name="Oh H.M."/>
            <person name="Kang I."/>
            <person name="Lee K."/>
            <person name="Yang S.J."/>
            <person name="Cho J.C."/>
        </authorList>
    </citation>
    <scope>NUCLEOTIDE SEQUENCE [LARGE SCALE GENOMIC DNA]</scope>
    <source>
        <strain evidence="8 9">IMCC3088</strain>
    </source>
</reference>
<dbReference type="SUPFAM" id="SSF52540">
    <property type="entry name" value="P-loop containing nucleoside triphosphate hydrolases"/>
    <property type="match status" value="1"/>
</dbReference>
<feature type="domain" description="RecF/RecN/SMC N-terminal" evidence="7">
    <location>
        <begin position="3"/>
        <end position="399"/>
    </location>
</feature>
<dbReference type="InterPro" id="IPR003395">
    <property type="entry name" value="RecF/RecN/SMC_N"/>
</dbReference>
<dbReference type="InterPro" id="IPR011890">
    <property type="entry name" value="SMC_prok"/>
</dbReference>
<evidence type="ECO:0000256" key="3">
    <source>
        <dbReference type="ARBA" id="ARBA00022840"/>
    </source>
</evidence>
<dbReference type="Proteomes" id="UP000005615">
    <property type="component" value="Unassembled WGS sequence"/>
</dbReference>
<dbReference type="GO" id="GO:0007062">
    <property type="term" value="P:sister chromatid cohesion"/>
    <property type="evidence" value="ECO:0007669"/>
    <property type="project" value="InterPro"/>
</dbReference>
<evidence type="ECO:0000256" key="6">
    <source>
        <dbReference type="SAM" id="Coils"/>
    </source>
</evidence>
<evidence type="ECO:0000313" key="9">
    <source>
        <dbReference type="Proteomes" id="UP000005615"/>
    </source>
</evidence>
<keyword evidence="2" id="KW-0547">Nucleotide-binding</keyword>
<dbReference type="GO" id="GO:0030261">
    <property type="term" value="P:chromosome condensation"/>
    <property type="evidence" value="ECO:0007669"/>
    <property type="project" value="InterPro"/>
</dbReference>
<keyword evidence="1" id="KW-0963">Cytoplasm</keyword>
<dbReference type="Gene3D" id="3.40.50.300">
    <property type="entry name" value="P-loop containing nucleotide triphosphate hydrolases"/>
    <property type="match status" value="1"/>
</dbReference>
<keyword evidence="9" id="KW-1185">Reference proteome</keyword>
<dbReference type="Pfam" id="PF02463">
    <property type="entry name" value="SMC_N"/>
    <property type="match status" value="1"/>
</dbReference>
<dbReference type="RefSeq" id="WP_009576458.1">
    <property type="nucleotide sequence ID" value="NZ_AEIG01000067.1"/>
</dbReference>
<dbReference type="InterPro" id="IPR036277">
    <property type="entry name" value="SMC_hinge_sf"/>
</dbReference>
<dbReference type="AlphaFoldDB" id="F3L3S8"/>
<dbReference type="NCBIfam" id="TIGR02168">
    <property type="entry name" value="SMC_prok_B"/>
    <property type="match status" value="1"/>
</dbReference>
<dbReference type="STRING" id="2518989.IMCC3088_2270"/>
<dbReference type="InterPro" id="IPR027417">
    <property type="entry name" value="P-loop_NTPase"/>
</dbReference>
<dbReference type="GO" id="GO:0005694">
    <property type="term" value="C:chromosome"/>
    <property type="evidence" value="ECO:0007669"/>
    <property type="project" value="InterPro"/>
</dbReference>
<dbReference type="eggNOG" id="COG1196">
    <property type="taxonomic scope" value="Bacteria"/>
</dbReference>
<feature type="coiled-coil region" evidence="6">
    <location>
        <begin position="804"/>
        <end position="898"/>
    </location>
</feature>
<sequence>MRLKSIKLAGFKSFVDPTTVQFPHNMSAVVGPNGCGKSNIIDAVRWVMGESSAKNLRGESMTDVIFNGSGGRQPVGQASIELVFDNQDGTVGGEYARFSEIAIKRLVTRAGQSDYFLNGARCRRRDITDIFLGTGLGPRSYAIIEQGMISRLIESKPEELRVFIEEAAGISKYKERRRETESRMRRTMENLERLQDIRDELGRQIYHLERQAQAAEKYREFKQQERETKALLAGMQWRDLSQQVETLAFSINDIEVQREGIIAEYRALEADLEEKRVAQTEAAEHCNRVQADYYAIGAEVTRFEQAINFQNQRHSQLLQRLAQTDASMALANESLQSDLESLTEAKETLETVSPNRVEAEARVEQSAEELAMAEEAMQLWQQSWDGFNQSASSARQQSEVQQSRIKHLEQVLSRLARRSEALKEELAALAPSSDLGDQQAMQAQLEALRERQAGLEGARQKALQKRDDARAEVGALRQRLSEMQTLAREKRGRASSLNALQEAAQNQSQVQIDEWVATLQNIELRPLVEELSVEQQWQVAVERVLAEDIHGFVTDSASLTPEQMQSFPAAKFYLQGRNECHKPAGSLAEHVNTSWVPSVLTKVRVAQTLDEALNLRSSLKPGESVITPEGVWMGLDWVRLSQSIRGEDSVLFRQQEIDLLESEIAEIDESVAAAANALNELEGNVQAQDRLAEEARVSIQALSADESRINAQISANTAKFAKEHERKEQILAELEDVKAEYEQEQESIAQARRELTEAIETMEADAIQREALISDRDSIRVRLDELRQSAREQRDTLYSVTLQEQQLLAQVSSTEQAIERLRQQTQELAEQREQLKEELAANDDSAIQTLQAQLDEQLELRLQTEEKLSQARDALGALEQAMRAAEQTRLSIERRRDECSTKLERERLQRQTLTVQQQALVDRLKEDEWT</sequence>
<dbReference type="PANTHER" id="PTHR43977">
    <property type="entry name" value="STRUCTURAL MAINTENANCE OF CHROMOSOMES PROTEIN 3"/>
    <property type="match status" value="1"/>
</dbReference>
<gene>
    <name evidence="8" type="ORF">IMCC3088_2270</name>
</gene>
<feature type="non-terminal residue" evidence="8">
    <location>
        <position position="930"/>
    </location>
</feature>
<evidence type="ECO:0000256" key="5">
    <source>
        <dbReference type="ARBA" id="ARBA00023125"/>
    </source>
</evidence>
<dbReference type="SUPFAM" id="SSF75553">
    <property type="entry name" value="Smc hinge domain"/>
    <property type="match status" value="1"/>
</dbReference>
<feature type="coiled-coil region" evidence="6">
    <location>
        <begin position="657"/>
        <end position="761"/>
    </location>
</feature>
<feature type="coiled-coil region" evidence="6">
    <location>
        <begin position="332"/>
        <end position="486"/>
    </location>
</feature>
<dbReference type="EMBL" id="AEIG01000067">
    <property type="protein sequence ID" value="EGG28977.1"/>
    <property type="molecule type" value="Genomic_DNA"/>
</dbReference>
<dbReference type="GO" id="GO:0005524">
    <property type="term" value="F:ATP binding"/>
    <property type="evidence" value="ECO:0007669"/>
    <property type="project" value="UniProtKB-KW"/>
</dbReference>
<accession>F3L3S8</accession>
<evidence type="ECO:0000256" key="4">
    <source>
        <dbReference type="ARBA" id="ARBA00023054"/>
    </source>
</evidence>
<dbReference type="PIRSF" id="PIRSF005719">
    <property type="entry name" value="SMC"/>
    <property type="match status" value="1"/>
</dbReference>
<dbReference type="GO" id="GO:0003677">
    <property type="term" value="F:DNA binding"/>
    <property type="evidence" value="ECO:0007669"/>
    <property type="project" value="UniProtKB-KW"/>
</dbReference>
<evidence type="ECO:0000259" key="7">
    <source>
        <dbReference type="Pfam" id="PF02463"/>
    </source>
</evidence>
<keyword evidence="4 6" id="KW-0175">Coiled coil</keyword>
<evidence type="ECO:0000256" key="1">
    <source>
        <dbReference type="ARBA" id="ARBA00022490"/>
    </source>
</evidence>
<keyword evidence="5" id="KW-0238">DNA-binding</keyword>
<feature type="coiled-coil region" evidence="6">
    <location>
        <begin position="170"/>
        <end position="211"/>
    </location>
</feature>
<dbReference type="GO" id="GO:0016887">
    <property type="term" value="F:ATP hydrolysis activity"/>
    <property type="evidence" value="ECO:0007669"/>
    <property type="project" value="InterPro"/>
</dbReference>
<name>F3L3S8_9GAMM</name>
<dbReference type="InterPro" id="IPR024704">
    <property type="entry name" value="SMC"/>
</dbReference>
<evidence type="ECO:0000313" key="8">
    <source>
        <dbReference type="EMBL" id="EGG28977.1"/>
    </source>
</evidence>
<proteinExistence type="predicted"/>
<organism evidence="8 9">
    <name type="scientific">Aequoribacter fuscus</name>
    <dbReference type="NCBI Taxonomy" id="2518989"/>
    <lineage>
        <taxon>Bacteria</taxon>
        <taxon>Pseudomonadati</taxon>
        <taxon>Pseudomonadota</taxon>
        <taxon>Gammaproteobacteria</taxon>
        <taxon>Cellvibrionales</taxon>
        <taxon>Halieaceae</taxon>
        <taxon>Aequoribacter</taxon>
    </lineage>
</organism>